<evidence type="ECO:0000256" key="3">
    <source>
        <dbReference type="ARBA" id="ARBA00012572"/>
    </source>
</evidence>
<evidence type="ECO:0000256" key="4">
    <source>
        <dbReference type="ARBA" id="ARBA00022605"/>
    </source>
</evidence>
<keyword evidence="7" id="KW-0413">Isomerase</keyword>
<keyword evidence="4" id="KW-0028">Amino-acid biosynthesis</keyword>
<proteinExistence type="inferred from homology"/>
<evidence type="ECO:0000259" key="9">
    <source>
        <dbReference type="PROSITE" id="PS51471"/>
    </source>
</evidence>
<dbReference type="PROSITE" id="PS51471">
    <property type="entry name" value="FE2OG_OXY"/>
    <property type="match status" value="1"/>
</dbReference>
<protein>
    <recommendedName>
        <fullName evidence="3">phosphoribosylanthranilate isomerase</fullName>
        <ecNumber evidence="3">5.3.1.24</ecNumber>
    </recommendedName>
</protein>
<evidence type="ECO:0000256" key="7">
    <source>
        <dbReference type="ARBA" id="ARBA00023235"/>
    </source>
</evidence>
<evidence type="ECO:0000256" key="2">
    <source>
        <dbReference type="ARBA" id="ARBA00007571"/>
    </source>
</evidence>
<evidence type="ECO:0000256" key="8">
    <source>
        <dbReference type="RuleBase" id="RU003682"/>
    </source>
</evidence>
<gene>
    <name evidence="10" type="ORF">LWI29_003300</name>
</gene>
<sequence length="400" mass="44545">MKNMLTGPITNGHYNHKIVSLQKWQIQGVREETLCLPRQTLFAKNKITCNSTWNDKFYSNYEVREKNLPLVKMCGITSPKDAAMAAEAGANFIGMIIWPNSKRSVSLSVAKEISKVSREYGAEPVGVFVDDDMDTILRASDSANLEFVQLHGDGSRAAFPALVQENRIIYVLHAKENGDLLNQISDEECSLADWVLVDSAKGGSGKGFNWAQFTLPPIRSKHGWLLAGGINPGNVCEALSILKPNGVDVSSGICAFDDFNFYPPCSRPDLVHGVKPHTDRSGITILLQDKEVEGLQIVVDGKWYRVPVIPHALLVNLGDQMQIISNGIYKSPMHRVVTNTEKLRISVASFIEPDPFNEIGPMERLIDEQRPRLYRNVKNYGIINYECYQKGLVALETVQV</sequence>
<dbReference type="Pfam" id="PF03171">
    <property type="entry name" value="2OG-FeII_Oxy"/>
    <property type="match status" value="1"/>
</dbReference>
<evidence type="ECO:0000256" key="1">
    <source>
        <dbReference type="ARBA" id="ARBA00004664"/>
    </source>
</evidence>
<dbReference type="InterPro" id="IPR044643">
    <property type="entry name" value="TrpF_fam"/>
</dbReference>
<dbReference type="InterPro" id="IPR013785">
    <property type="entry name" value="Aldolase_TIM"/>
</dbReference>
<dbReference type="InterPro" id="IPR044861">
    <property type="entry name" value="IPNS-like_FE2OG_OXY"/>
</dbReference>
<keyword evidence="5" id="KW-0822">Tryptophan biosynthesis</keyword>
<keyword evidence="8" id="KW-0408">Iron</keyword>
<dbReference type="GO" id="GO:0016491">
    <property type="term" value="F:oxidoreductase activity"/>
    <property type="evidence" value="ECO:0007669"/>
    <property type="project" value="UniProtKB-KW"/>
</dbReference>
<dbReference type="SUPFAM" id="SSF51366">
    <property type="entry name" value="Ribulose-phoshate binding barrel"/>
    <property type="match status" value="1"/>
</dbReference>
<evidence type="ECO:0000313" key="10">
    <source>
        <dbReference type="EMBL" id="KAK0570567.1"/>
    </source>
</evidence>
<dbReference type="InterPro" id="IPR001240">
    <property type="entry name" value="PRAI_dom"/>
</dbReference>
<comment type="pathway">
    <text evidence="1">Amino-acid biosynthesis; L-tryptophan biosynthesis; L-tryptophan from chorismate: step 3/5.</text>
</comment>
<dbReference type="HAMAP" id="MF_00135">
    <property type="entry name" value="PRAI"/>
    <property type="match status" value="1"/>
</dbReference>
<name>A0AA39V8A5_ACESA</name>
<dbReference type="EC" id="5.3.1.24" evidence="3"/>
<accession>A0AA39V8A5</accession>
<dbReference type="SUPFAM" id="SSF51197">
    <property type="entry name" value="Clavaminate synthase-like"/>
    <property type="match status" value="1"/>
</dbReference>
<dbReference type="Proteomes" id="UP001168877">
    <property type="component" value="Unassembled WGS sequence"/>
</dbReference>
<dbReference type="Gene3D" id="3.20.20.70">
    <property type="entry name" value="Aldolase class I"/>
    <property type="match status" value="1"/>
</dbReference>
<dbReference type="AlphaFoldDB" id="A0AA39V8A5"/>
<organism evidence="10 11">
    <name type="scientific">Acer saccharum</name>
    <name type="common">Sugar maple</name>
    <dbReference type="NCBI Taxonomy" id="4024"/>
    <lineage>
        <taxon>Eukaryota</taxon>
        <taxon>Viridiplantae</taxon>
        <taxon>Streptophyta</taxon>
        <taxon>Embryophyta</taxon>
        <taxon>Tracheophyta</taxon>
        <taxon>Spermatophyta</taxon>
        <taxon>Magnoliopsida</taxon>
        <taxon>eudicotyledons</taxon>
        <taxon>Gunneridae</taxon>
        <taxon>Pentapetalae</taxon>
        <taxon>rosids</taxon>
        <taxon>malvids</taxon>
        <taxon>Sapindales</taxon>
        <taxon>Sapindaceae</taxon>
        <taxon>Hippocastanoideae</taxon>
        <taxon>Acereae</taxon>
        <taxon>Acer</taxon>
    </lineage>
</organism>
<reference evidence="10" key="1">
    <citation type="journal article" date="2022" name="Plant J.">
        <title>Strategies of tolerance reflected in two North American maple genomes.</title>
        <authorList>
            <person name="McEvoy S.L."/>
            <person name="Sezen U.U."/>
            <person name="Trouern-Trend A."/>
            <person name="McMahon S.M."/>
            <person name="Schaberg P.G."/>
            <person name="Yang J."/>
            <person name="Wegrzyn J.L."/>
            <person name="Swenson N.G."/>
        </authorList>
    </citation>
    <scope>NUCLEOTIDE SEQUENCE</scope>
    <source>
        <strain evidence="10">NS2018</strain>
    </source>
</reference>
<feature type="domain" description="Fe2OG dioxygenase" evidence="9">
    <location>
        <begin position="243"/>
        <end position="353"/>
    </location>
</feature>
<keyword evidence="11" id="KW-1185">Reference proteome</keyword>
<dbReference type="GO" id="GO:0004640">
    <property type="term" value="F:phosphoribosylanthranilate isomerase activity"/>
    <property type="evidence" value="ECO:0007669"/>
    <property type="project" value="UniProtKB-EC"/>
</dbReference>
<dbReference type="PANTHER" id="PTHR42894:SF1">
    <property type="entry name" value="N-(5'-PHOSPHORIBOSYL)ANTHRANILATE ISOMERASE"/>
    <property type="match status" value="1"/>
</dbReference>
<comment type="similarity">
    <text evidence="8">Belongs to the iron/ascorbate-dependent oxidoreductase family.</text>
</comment>
<evidence type="ECO:0000256" key="5">
    <source>
        <dbReference type="ARBA" id="ARBA00022822"/>
    </source>
</evidence>
<dbReference type="CDD" id="cd00405">
    <property type="entry name" value="PRAI"/>
    <property type="match status" value="1"/>
</dbReference>
<evidence type="ECO:0000313" key="11">
    <source>
        <dbReference type="Proteomes" id="UP001168877"/>
    </source>
</evidence>
<comment type="caution">
    <text evidence="10">The sequence shown here is derived from an EMBL/GenBank/DDBJ whole genome shotgun (WGS) entry which is preliminary data.</text>
</comment>
<dbReference type="FunFam" id="3.20.20.70:FF:000075">
    <property type="entry name" value="Tryptophan biosynthesis protein TRP1"/>
    <property type="match status" value="1"/>
</dbReference>
<dbReference type="PANTHER" id="PTHR42894">
    <property type="entry name" value="N-(5'-PHOSPHORIBOSYL)ANTHRANILATE ISOMERASE"/>
    <property type="match status" value="1"/>
</dbReference>
<dbReference type="Pfam" id="PF00697">
    <property type="entry name" value="PRAI"/>
    <property type="match status" value="1"/>
</dbReference>
<dbReference type="EMBL" id="JAUESC010000388">
    <property type="protein sequence ID" value="KAK0570567.1"/>
    <property type="molecule type" value="Genomic_DNA"/>
</dbReference>
<reference evidence="10" key="2">
    <citation type="submission" date="2023-06" db="EMBL/GenBank/DDBJ databases">
        <authorList>
            <person name="Swenson N.G."/>
            <person name="Wegrzyn J.L."/>
            <person name="Mcevoy S.L."/>
        </authorList>
    </citation>
    <scope>NUCLEOTIDE SEQUENCE</scope>
    <source>
        <strain evidence="10">NS2018</strain>
        <tissue evidence="10">Leaf</tissue>
    </source>
</reference>
<keyword evidence="8" id="KW-0560">Oxidoreductase</keyword>
<dbReference type="GO" id="GO:0000162">
    <property type="term" value="P:L-tryptophan biosynthetic process"/>
    <property type="evidence" value="ECO:0007669"/>
    <property type="project" value="UniProtKB-KW"/>
</dbReference>
<evidence type="ECO:0000256" key="6">
    <source>
        <dbReference type="ARBA" id="ARBA00023141"/>
    </source>
</evidence>
<dbReference type="InterPro" id="IPR011060">
    <property type="entry name" value="RibuloseP-bd_barrel"/>
</dbReference>
<comment type="similarity">
    <text evidence="2">Belongs to the TrpF family.</text>
</comment>
<dbReference type="Gene3D" id="2.60.120.330">
    <property type="entry name" value="B-lactam Antibiotic, Isopenicillin N Synthase, Chain"/>
    <property type="match status" value="1"/>
</dbReference>
<dbReference type="InterPro" id="IPR005123">
    <property type="entry name" value="Oxoglu/Fe-dep_dioxygenase_dom"/>
</dbReference>
<keyword evidence="6" id="KW-0057">Aromatic amino acid biosynthesis</keyword>
<keyword evidence="8" id="KW-0479">Metal-binding</keyword>
<dbReference type="InterPro" id="IPR027443">
    <property type="entry name" value="IPNS-like_sf"/>
</dbReference>
<dbReference type="GO" id="GO:0046872">
    <property type="term" value="F:metal ion binding"/>
    <property type="evidence" value="ECO:0007669"/>
    <property type="project" value="UniProtKB-KW"/>
</dbReference>